<reference evidence="1 2" key="1">
    <citation type="submission" date="2013-08" db="EMBL/GenBank/DDBJ databases">
        <authorList>
            <person name="Durkin A.S."/>
            <person name="Haft D.R."/>
            <person name="McCorrison J."/>
            <person name="Torralba M."/>
            <person name="Gillis M."/>
            <person name="Haft D.H."/>
            <person name="Methe B."/>
            <person name="Sutton G."/>
            <person name="Nelson K.E."/>
        </authorList>
    </citation>
    <scope>NUCLEOTIDE SEQUENCE [LARGE SCALE GENOMIC DNA]</scope>
    <source>
        <strain evidence="1 2">F0493</strain>
    </source>
</reference>
<dbReference type="EMBL" id="AWGW01000024">
    <property type="protein sequence ID" value="ERJ99871.1"/>
    <property type="molecule type" value="Genomic_DNA"/>
</dbReference>
<dbReference type="PATRIC" id="fig|1395125.3.peg.1586"/>
<comment type="caution">
    <text evidence="1">The sequence shown here is derived from an EMBL/GenBank/DDBJ whole genome shotgun (WGS) entry which is preliminary data.</text>
</comment>
<name>U2KMX4_9BACT</name>
<organism evidence="1 2">
    <name type="scientific">Segatella salivae F0493</name>
    <dbReference type="NCBI Taxonomy" id="1395125"/>
    <lineage>
        <taxon>Bacteria</taxon>
        <taxon>Pseudomonadati</taxon>
        <taxon>Bacteroidota</taxon>
        <taxon>Bacteroidia</taxon>
        <taxon>Bacteroidales</taxon>
        <taxon>Prevotellaceae</taxon>
        <taxon>Segatella</taxon>
    </lineage>
</organism>
<evidence type="ECO:0000313" key="1">
    <source>
        <dbReference type="EMBL" id="ERJ99871.1"/>
    </source>
</evidence>
<protein>
    <submittedName>
        <fullName evidence="1">Uncharacterized protein</fullName>
    </submittedName>
</protein>
<dbReference type="Proteomes" id="UP000017023">
    <property type="component" value="Unassembled WGS sequence"/>
</dbReference>
<evidence type="ECO:0000313" key="2">
    <source>
        <dbReference type="Proteomes" id="UP000017023"/>
    </source>
</evidence>
<dbReference type="AlphaFoldDB" id="U2KMX4"/>
<accession>U2KMX4</accession>
<proteinExistence type="predicted"/>
<gene>
    <name evidence="1" type="ORF">HMPREF9145_1448</name>
</gene>
<sequence>MLHTDSLLKAVAHGGFRLLIEPRCALRVIEMEMKRTMFHAMNCCGRCSFHFVIEHSKQLFGCPNAL</sequence>